<feature type="domain" description="Methyltransferase" evidence="1">
    <location>
        <begin position="28"/>
        <end position="121"/>
    </location>
</feature>
<reference evidence="2 3" key="1">
    <citation type="journal article" date="2016" name="Nat. Commun.">
        <title>Thousands of microbial genomes shed light on interconnected biogeochemical processes in an aquifer system.</title>
        <authorList>
            <person name="Anantharaman K."/>
            <person name="Brown C.T."/>
            <person name="Hug L.A."/>
            <person name="Sharon I."/>
            <person name="Castelle C.J."/>
            <person name="Probst A.J."/>
            <person name="Thomas B.C."/>
            <person name="Singh A."/>
            <person name="Wilkins M.J."/>
            <person name="Karaoz U."/>
            <person name="Brodie E.L."/>
            <person name="Williams K.H."/>
            <person name="Hubbard S.S."/>
            <person name="Banfield J.F."/>
        </authorList>
    </citation>
    <scope>NUCLEOTIDE SEQUENCE [LARGE SCALE GENOMIC DNA]</scope>
</reference>
<dbReference type="AlphaFoldDB" id="A0A1G2D0G2"/>
<name>A0A1G2D0G2_9BACT</name>
<gene>
    <name evidence="2" type="ORF">A3D65_02300</name>
</gene>
<evidence type="ECO:0000313" key="3">
    <source>
        <dbReference type="Proteomes" id="UP000177996"/>
    </source>
</evidence>
<dbReference type="EMBL" id="MHLL01000074">
    <property type="protein sequence ID" value="OGZ06962.1"/>
    <property type="molecule type" value="Genomic_DNA"/>
</dbReference>
<dbReference type="Proteomes" id="UP000177996">
    <property type="component" value="Unassembled WGS sequence"/>
</dbReference>
<dbReference type="STRING" id="1798661.A3D65_02300"/>
<dbReference type="InterPro" id="IPR041698">
    <property type="entry name" value="Methyltransf_25"/>
</dbReference>
<dbReference type="Pfam" id="PF13649">
    <property type="entry name" value="Methyltransf_25"/>
    <property type="match status" value="1"/>
</dbReference>
<accession>A0A1G2D0G2</accession>
<sequence length="233" mass="26360">MGLLGQKETNEELSGVLNLLQPKSGSHILDWCGGWGRHAVPLAKRGFKLTILDFSKDYLERAEAYAKKEGVNLDMVHADFRETPPDIQANYAVNLFTAGLGYLSESDDLAALRSLHAALKPKARIFIDTMSLFWIVRNWRDDNWVLSLDGTKRHLHKRVFDFWRNRTTDEGIFQDIATGSEENRSTEISFYSPAQLANVLRTAGFDPQELFGGFDGAPFTLDSKRLIMIAQKH</sequence>
<dbReference type="SUPFAM" id="SSF53335">
    <property type="entry name" value="S-adenosyl-L-methionine-dependent methyltransferases"/>
    <property type="match status" value="1"/>
</dbReference>
<proteinExistence type="predicted"/>
<evidence type="ECO:0000313" key="2">
    <source>
        <dbReference type="EMBL" id="OGZ06962.1"/>
    </source>
</evidence>
<protein>
    <recommendedName>
        <fullName evidence="1">Methyltransferase domain-containing protein</fullName>
    </recommendedName>
</protein>
<comment type="caution">
    <text evidence="2">The sequence shown here is derived from an EMBL/GenBank/DDBJ whole genome shotgun (WGS) entry which is preliminary data.</text>
</comment>
<dbReference type="InterPro" id="IPR029063">
    <property type="entry name" value="SAM-dependent_MTases_sf"/>
</dbReference>
<dbReference type="Gene3D" id="2.20.25.110">
    <property type="entry name" value="S-adenosyl-L-methionine-dependent methyltransferases"/>
    <property type="match status" value="1"/>
</dbReference>
<dbReference type="CDD" id="cd02440">
    <property type="entry name" value="AdoMet_MTases"/>
    <property type="match status" value="1"/>
</dbReference>
<dbReference type="Gene3D" id="3.40.50.150">
    <property type="entry name" value="Vaccinia Virus protein VP39"/>
    <property type="match status" value="1"/>
</dbReference>
<organism evidence="2 3">
    <name type="scientific">Candidatus Lloydbacteria bacterium RIFCSPHIGHO2_02_FULL_50_13</name>
    <dbReference type="NCBI Taxonomy" id="1798661"/>
    <lineage>
        <taxon>Bacteria</taxon>
        <taxon>Candidatus Lloydiibacteriota</taxon>
    </lineage>
</organism>
<evidence type="ECO:0000259" key="1">
    <source>
        <dbReference type="Pfam" id="PF13649"/>
    </source>
</evidence>